<keyword evidence="2" id="KW-1185">Reference proteome</keyword>
<evidence type="ECO:0000313" key="1">
    <source>
        <dbReference type="EMBL" id="SHE81981.1"/>
    </source>
</evidence>
<protein>
    <submittedName>
        <fullName evidence="1">Uncharacterized protein</fullName>
    </submittedName>
</protein>
<dbReference type="EMBL" id="FQVB01000007">
    <property type="protein sequence ID" value="SHE81981.1"/>
    <property type="molecule type" value="Genomic_DNA"/>
</dbReference>
<name>A0A1M4WKZ1_9BACT</name>
<dbReference type="RefSeq" id="WP_073037349.1">
    <property type="nucleotide sequence ID" value="NZ_FQVB01000007.1"/>
</dbReference>
<proteinExistence type="predicted"/>
<organism evidence="1 2">
    <name type="scientific">Desulfacinum infernum DSM 9756</name>
    <dbReference type="NCBI Taxonomy" id="1121391"/>
    <lineage>
        <taxon>Bacteria</taxon>
        <taxon>Pseudomonadati</taxon>
        <taxon>Thermodesulfobacteriota</taxon>
        <taxon>Syntrophobacteria</taxon>
        <taxon>Syntrophobacterales</taxon>
        <taxon>Syntrophobacteraceae</taxon>
        <taxon>Desulfacinum</taxon>
    </lineage>
</organism>
<dbReference type="AlphaFoldDB" id="A0A1M4WKZ1"/>
<dbReference type="OrthoDB" id="5182296at2"/>
<gene>
    <name evidence="1" type="ORF">SAMN02745206_00896</name>
</gene>
<sequence length="720" mass="80016">MKIFPPRRWEKDERVVLMEPAPAIRITEGFRRLHHYAGRTLTKTALDRESDHRERHLALAGMERSAGVVFGLEVGVEAPLALDLEPVREDRAVVEIGDEVERRLPPVHRSWIVTISPGRGLCTSGEDATVARPMRATVDQIPTWGNDNEESPPPRGVGVLVLQPIVVHLPAEADDMDPCELDPREEAHVDYQRVDGCRLVWMPWPSAHISMPASGARFRNRLAYQIFFQEAASSDADPVFPWEEVGLPVALLQIASNGAVVFADRFAVVRSGGAPRPRRPIFPARGTPFLWQARMDQFHQHLREILAEGRPLDDAAAEFRYLPPVGVLPLEVLDLEHRRVGFFPGNYRLEAAPVPLEQVEWIVEAAVSLKPVDLFSADALMVYVPVAQELYDPRLLLTEEADPSLQETVDALLQDIGLWLSRRTDLRSQAPVVLGSVDLTTIPSYPDPDPDAQPGEKVLWSKVLRDIYKKKTLEALVRLVDQTLSPYSLTTEEKQTLHLLKTGAQDNPEYKDLSTFVAELDDKIRRSDDAVDLGFLKVQTDIYRVRQILLGDEKATRLATSPVLADIAKGETSRATELQLKGFFEKAKAREKEAVLARAENPEATAGTSWTVSKRVQPLAVEPSSMVEATAADIQFKNPIVGRVLDFRSTTVAERIADPLAPEAKNYAVATKAGILQSILDIPIETGDLKVPLSDGSTAVFTRADYSQFTKNHPEAASRL</sequence>
<reference evidence="2" key="1">
    <citation type="submission" date="2016-11" db="EMBL/GenBank/DDBJ databases">
        <authorList>
            <person name="Varghese N."/>
            <person name="Submissions S."/>
        </authorList>
    </citation>
    <scope>NUCLEOTIDE SEQUENCE [LARGE SCALE GENOMIC DNA]</scope>
    <source>
        <strain evidence="2">DSM 9756</strain>
    </source>
</reference>
<dbReference type="STRING" id="1121391.SAMN02745206_00896"/>
<accession>A0A1M4WKZ1</accession>
<dbReference type="Proteomes" id="UP000184076">
    <property type="component" value="Unassembled WGS sequence"/>
</dbReference>
<evidence type="ECO:0000313" key="2">
    <source>
        <dbReference type="Proteomes" id="UP000184076"/>
    </source>
</evidence>